<keyword evidence="3" id="KW-1185">Reference proteome</keyword>
<dbReference type="Proteomes" id="UP001066276">
    <property type="component" value="Chromosome 4_1"/>
</dbReference>
<evidence type="ECO:0000313" key="2">
    <source>
        <dbReference type="EMBL" id="KAJ1172440.1"/>
    </source>
</evidence>
<dbReference type="EMBL" id="JANPWB010000007">
    <property type="protein sequence ID" value="KAJ1172440.1"/>
    <property type="molecule type" value="Genomic_DNA"/>
</dbReference>
<accession>A0AAV7T8C4</accession>
<protein>
    <submittedName>
        <fullName evidence="2">Uncharacterized protein</fullName>
    </submittedName>
</protein>
<evidence type="ECO:0000256" key="1">
    <source>
        <dbReference type="SAM" id="MobiDB-lite"/>
    </source>
</evidence>
<dbReference type="AlphaFoldDB" id="A0AAV7T8C4"/>
<feature type="region of interest" description="Disordered" evidence="1">
    <location>
        <begin position="1"/>
        <end position="32"/>
    </location>
</feature>
<sequence>MPVRPRPGEGPGQPDRHTGQNRPGSAPVTPLVTSPRRLSAAAGLVTARLRTSSLGPFSLLLVMPQQDLVGGPGLHHLAPVASPGLSFGFRPCLRSRCATDFNFTADLVGSSSSMQLPS</sequence>
<organism evidence="2 3">
    <name type="scientific">Pleurodeles waltl</name>
    <name type="common">Iberian ribbed newt</name>
    <dbReference type="NCBI Taxonomy" id="8319"/>
    <lineage>
        <taxon>Eukaryota</taxon>
        <taxon>Metazoa</taxon>
        <taxon>Chordata</taxon>
        <taxon>Craniata</taxon>
        <taxon>Vertebrata</taxon>
        <taxon>Euteleostomi</taxon>
        <taxon>Amphibia</taxon>
        <taxon>Batrachia</taxon>
        <taxon>Caudata</taxon>
        <taxon>Salamandroidea</taxon>
        <taxon>Salamandridae</taxon>
        <taxon>Pleurodelinae</taxon>
        <taxon>Pleurodeles</taxon>
    </lineage>
</organism>
<proteinExistence type="predicted"/>
<gene>
    <name evidence="2" type="ORF">NDU88_004287</name>
</gene>
<reference evidence="2" key="1">
    <citation type="journal article" date="2022" name="bioRxiv">
        <title>Sequencing and chromosome-scale assembly of the giantPleurodeles waltlgenome.</title>
        <authorList>
            <person name="Brown T."/>
            <person name="Elewa A."/>
            <person name="Iarovenko S."/>
            <person name="Subramanian E."/>
            <person name="Araus A.J."/>
            <person name="Petzold A."/>
            <person name="Susuki M."/>
            <person name="Suzuki K.-i.T."/>
            <person name="Hayashi T."/>
            <person name="Toyoda A."/>
            <person name="Oliveira C."/>
            <person name="Osipova E."/>
            <person name="Leigh N.D."/>
            <person name="Simon A."/>
            <person name="Yun M.H."/>
        </authorList>
    </citation>
    <scope>NUCLEOTIDE SEQUENCE</scope>
    <source>
        <strain evidence="2">20211129_DDA</strain>
        <tissue evidence="2">Liver</tissue>
    </source>
</reference>
<name>A0AAV7T8C4_PLEWA</name>
<evidence type="ECO:0000313" key="3">
    <source>
        <dbReference type="Proteomes" id="UP001066276"/>
    </source>
</evidence>
<comment type="caution">
    <text evidence="2">The sequence shown here is derived from an EMBL/GenBank/DDBJ whole genome shotgun (WGS) entry which is preliminary data.</text>
</comment>